<sequence length="87" mass="9534">MIVKWLHDKGLTSEHCYAAGFASIGLALVSWTTSLQAENAGVSRADRWGIFIGEWAPTFFALGLAVRTYEEPEQGDDAGVERRDAFA</sequence>
<name>A0ABU7PKQ3_9ACTN</name>
<organism evidence="1 2">
    <name type="scientific">Actinacidiphila polyblastidii</name>
    <dbReference type="NCBI Taxonomy" id="3110430"/>
    <lineage>
        <taxon>Bacteria</taxon>
        <taxon>Bacillati</taxon>
        <taxon>Actinomycetota</taxon>
        <taxon>Actinomycetes</taxon>
        <taxon>Kitasatosporales</taxon>
        <taxon>Streptomycetaceae</taxon>
        <taxon>Actinacidiphila</taxon>
    </lineage>
</organism>
<evidence type="ECO:0000313" key="2">
    <source>
        <dbReference type="Proteomes" id="UP001344658"/>
    </source>
</evidence>
<reference evidence="1 2" key="1">
    <citation type="submission" date="2023-12" db="EMBL/GenBank/DDBJ databases">
        <title>Streptomyces sp. V4-01.</title>
        <authorList>
            <person name="Somphong A."/>
            <person name="Phongsopitanun W."/>
        </authorList>
    </citation>
    <scope>NUCLEOTIDE SEQUENCE [LARGE SCALE GENOMIC DNA]</scope>
    <source>
        <strain evidence="1 2">V4-01</strain>
    </source>
</reference>
<protein>
    <submittedName>
        <fullName evidence="1">Uncharacterized protein</fullName>
    </submittedName>
</protein>
<accession>A0ABU7PKQ3</accession>
<dbReference type="Proteomes" id="UP001344658">
    <property type="component" value="Unassembled WGS sequence"/>
</dbReference>
<keyword evidence="2" id="KW-1185">Reference proteome</keyword>
<dbReference type="RefSeq" id="WP_330800125.1">
    <property type="nucleotide sequence ID" value="NZ_JAZEWV010000046.1"/>
</dbReference>
<dbReference type="EMBL" id="JAZEWV010000046">
    <property type="protein sequence ID" value="MEE4546425.1"/>
    <property type="molecule type" value="Genomic_DNA"/>
</dbReference>
<proteinExistence type="predicted"/>
<gene>
    <name evidence="1" type="ORF">V2S66_31235</name>
</gene>
<evidence type="ECO:0000313" key="1">
    <source>
        <dbReference type="EMBL" id="MEE4546425.1"/>
    </source>
</evidence>
<comment type="caution">
    <text evidence="1">The sequence shown here is derived from an EMBL/GenBank/DDBJ whole genome shotgun (WGS) entry which is preliminary data.</text>
</comment>